<protein>
    <recommendedName>
        <fullName evidence="4">DUF3592 domain-containing protein</fullName>
    </recommendedName>
</protein>
<evidence type="ECO:0000256" key="1">
    <source>
        <dbReference type="SAM" id="Phobius"/>
    </source>
</evidence>
<dbReference type="RefSeq" id="WP_056010887.1">
    <property type="nucleotide sequence ID" value="NZ_LLYZ01000002.1"/>
</dbReference>
<keyword evidence="1" id="KW-0472">Membrane</keyword>
<dbReference type="OrthoDB" id="1275250at2"/>
<accession>A0A0Q3HVJ0</accession>
<evidence type="ECO:0000313" key="2">
    <source>
        <dbReference type="EMBL" id="KQK26848.1"/>
    </source>
</evidence>
<feature type="transmembrane region" description="Helical" evidence="1">
    <location>
        <begin position="139"/>
        <end position="157"/>
    </location>
</feature>
<organism evidence="2 3">
    <name type="scientific">Chryseobacterium aquaticum</name>
    <dbReference type="NCBI Taxonomy" id="452084"/>
    <lineage>
        <taxon>Bacteria</taxon>
        <taxon>Pseudomonadati</taxon>
        <taxon>Bacteroidota</taxon>
        <taxon>Flavobacteriia</taxon>
        <taxon>Flavobacteriales</taxon>
        <taxon>Weeksellaceae</taxon>
        <taxon>Chryseobacterium group</taxon>
        <taxon>Chryseobacterium</taxon>
    </lineage>
</organism>
<name>A0A0Q3HVJ0_9FLAO</name>
<evidence type="ECO:0008006" key="4">
    <source>
        <dbReference type="Google" id="ProtNLM"/>
    </source>
</evidence>
<sequence length="162" mass="18974">MLKFIFKNKLSVLGTFIIICSVGVIFYNINKSQNLVVISQNVKNVYTQTEKKESEFKYGKTNLNTIYLYIETHLNNIKFYTYENIGNDIESQHLEKIKSELPIGSKISIWVDKNEINNYKDVEIQRLEINHEIIINNSISFLYIIIAIFIGSIFLFISKKYT</sequence>
<comment type="caution">
    <text evidence="2">The sequence shown here is derived from an EMBL/GenBank/DDBJ whole genome shotgun (WGS) entry which is preliminary data.</text>
</comment>
<dbReference type="EMBL" id="LLYZ01000002">
    <property type="protein sequence ID" value="KQK26848.1"/>
    <property type="molecule type" value="Genomic_DNA"/>
</dbReference>
<proteinExistence type="predicted"/>
<keyword evidence="3" id="KW-1185">Reference proteome</keyword>
<dbReference type="AlphaFoldDB" id="A0A0Q3HVJ0"/>
<keyword evidence="1" id="KW-0812">Transmembrane</keyword>
<evidence type="ECO:0000313" key="3">
    <source>
        <dbReference type="Proteomes" id="UP000051682"/>
    </source>
</evidence>
<dbReference type="Proteomes" id="UP000051682">
    <property type="component" value="Unassembled WGS sequence"/>
</dbReference>
<gene>
    <name evidence="2" type="ORF">AR438_01110</name>
</gene>
<reference evidence="2 3" key="1">
    <citation type="submission" date="2015-10" db="EMBL/GenBank/DDBJ databases">
        <title>Chryseobacterium aquaticum genome.</title>
        <authorList>
            <person name="Newman J.D."/>
            <person name="Ferguson M.B."/>
            <person name="Miller J.R."/>
        </authorList>
    </citation>
    <scope>NUCLEOTIDE SEQUENCE [LARGE SCALE GENOMIC DNA]</scope>
    <source>
        <strain evidence="2 3">KCTC 12483</strain>
    </source>
</reference>
<feature type="transmembrane region" description="Helical" evidence="1">
    <location>
        <begin position="12"/>
        <end position="29"/>
    </location>
</feature>
<keyword evidence="1" id="KW-1133">Transmembrane helix</keyword>